<proteinExistence type="predicted"/>
<organism evidence="1 2">
    <name type="scientific">Scutellospora calospora</name>
    <dbReference type="NCBI Taxonomy" id="85575"/>
    <lineage>
        <taxon>Eukaryota</taxon>
        <taxon>Fungi</taxon>
        <taxon>Fungi incertae sedis</taxon>
        <taxon>Mucoromycota</taxon>
        <taxon>Glomeromycotina</taxon>
        <taxon>Glomeromycetes</taxon>
        <taxon>Diversisporales</taxon>
        <taxon>Gigasporaceae</taxon>
        <taxon>Scutellospora</taxon>
    </lineage>
</organism>
<feature type="non-terminal residue" evidence="1">
    <location>
        <position position="154"/>
    </location>
</feature>
<accession>A0ACA9KXX8</accession>
<comment type="caution">
    <text evidence="1">The sequence shown here is derived from an EMBL/GenBank/DDBJ whole genome shotgun (WGS) entry which is preliminary data.</text>
</comment>
<dbReference type="EMBL" id="CAJVPM010003279">
    <property type="protein sequence ID" value="CAG8499176.1"/>
    <property type="molecule type" value="Genomic_DNA"/>
</dbReference>
<protein>
    <submittedName>
        <fullName evidence="1">3660_t:CDS:1</fullName>
    </submittedName>
</protein>
<evidence type="ECO:0000313" key="1">
    <source>
        <dbReference type="EMBL" id="CAG8499176.1"/>
    </source>
</evidence>
<evidence type="ECO:0000313" key="2">
    <source>
        <dbReference type="Proteomes" id="UP000789860"/>
    </source>
</evidence>
<keyword evidence="2" id="KW-1185">Reference proteome</keyword>
<sequence length="154" mass="16417">MAFPNKESVPKELVYMQMVQESCIFKVALSGVAGFALGGLFGMFMSSFEMTSTDPAIYEQPMKQQLKATAKDMAKRSFSMAKNFAVVGAIFSGTECVIEGYRAKNDIYNGTAAGCITGALLAAKAGPQATLIGCAGFAAFSTAIDLFMRREVDT</sequence>
<gene>
    <name evidence="1" type="ORF">SCALOS_LOCUS3164</name>
</gene>
<dbReference type="Proteomes" id="UP000789860">
    <property type="component" value="Unassembled WGS sequence"/>
</dbReference>
<name>A0ACA9KXX8_9GLOM</name>
<reference evidence="1" key="1">
    <citation type="submission" date="2021-06" db="EMBL/GenBank/DDBJ databases">
        <authorList>
            <person name="Kallberg Y."/>
            <person name="Tangrot J."/>
            <person name="Rosling A."/>
        </authorList>
    </citation>
    <scope>NUCLEOTIDE SEQUENCE</scope>
    <source>
        <strain evidence="1">AU212A</strain>
    </source>
</reference>